<dbReference type="PROSITE" id="PS50931">
    <property type="entry name" value="HTH_LYSR"/>
    <property type="match status" value="1"/>
</dbReference>
<gene>
    <name evidence="6" type="ORF">VJ920_08795</name>
</gene>
<dbReference type="Gene3D" id="1.10.10.10">
    <property type="entry name" value="Winged helix-like DNA-binding domain superfamily/Winged helix DNA-binding domain"/>
    <property type="match status" value="1"/>
</dbReference>
<keyword evidence="2" id="KW-0805">Transcription regulation</keyword>
<dbReference type="SUPFAM" id="SSF53850">
    <property type="entry name" value="Periplasmic binding protein-like II"/>
    <property type="match status" value="1"/>
</dbReference>
<dbReference type="InterPro" id="IPR000847">
    <property type="entry name" value="LysR_HTH_N"/>
</dbReference>
<comment type="caution">
    <text evidence="6">The sequence shown here is derived from an EMBL/GenBank/DDBJ whole genome shotgun (WGS) entry which is preliminary data.</text>
</comment>
<keyword evidence="7" id="KW-1185">Reference proteome</keyword>
<dbReference type="EMBL" id="JAYMFH010000012">
    <property type="protein sequence ID" value="MEC4295408.1"/>
    <property type="molecule type" value="Genomic_DNA"/>
</dbReference>
<reference evidence="6 7" key="1">
    <citation type="submission" date="2024-01" db="EMBL/GenBank/DDBJ databases">
        <title>novel species in genus Adlercreutzia.</title>
        <authorList>
            <person name="Liu X."/>
        </authorList>
    </citation>
    <scope>NUCLEOTIDE SEQUENCE [LARGE SCALE GENOMIC DNA]</scope>
    <source>
        <strain evidence="6 7">R22</strain>
    </source>
</reference>
<evidence type="ECO:0000313" key="6">
    <source>
        <dbReference type="EMBL" id="MEC4295408.1"/>
    </source>
</evidence>
<dbReference type="RefSeq" id="WP_326454908.1">
    <property type="nucleotide sequence ID" value="NZ_JAYMFH010000012.1"/>
</dbReference>
<keyword evidence="3" id="KW-0238">DNA-binding</keyword>
<dbReference type="PANTHER" id="PTHR30346:SF28">
    <property type="entry name" value="HTH-TYPE TRANSCRIPTIONAL REGULATOR CYNR"/>
    <property type="match status" value="1"/>
</dbReference>
<evidence type="ECO:0000256" key="3">
    <source>
        <dbReference type="ARBA" id="ARBA00023125"/>
    </source>
</evidence>
<accession>A0ABU6J0B4</accession>
<dbReference type="Pfam" id="PF00126">
    <property type="entry name" value="HTH_1"/>
    <property type="match status" value="1"/>
</dbReference>
<dbReference type="InterPro" id="IPR036388">
    <property type="entry name" value="WH-like_DNA-bd_sf"/>
</dbReference>
<organism evidence="6 7">
    <name type="scientific">Adlercreutzia shanghongiae</name>
    <dbReference type="NCBI Taxonomy" id="3111773"/>
    <lineage>
        <taxon>Bacteria</taxon>
        <taxon>Bacillati</taxon>
        <taxon>Actinomycetota</taxon>
        <taxon>Coriobacteriia</taxon>
        <taxon>Eggerthellales</taxon>
        <taxon>Eggerthellaceae</taxon>
        <taxon>Adlercreutzia</taxon>
    </lineage>
</organism>
<keyword evidence="4" id="KW-0804">Transcription</keyword>
<dbReference type="SUPFAM" id="SSF46785">
    <property type="entry name" value="Winged helix' DNA-binding domain"/>
    <property type="match status" value="1"/>
</dbReference>
<feature type="domain" description="HTH lysR-type" evidence="5">
    <location>
        <begin position="1"/>
        <end position="57"/>
    </location>
</feature>
<dbReference type="PANTHER" id="PTHR30346">
    <property type="entry name" value="TRANSCRIPTIONAL DUAL REGULATOR HCAR-RELATED"/>
    <property type="match status" value="1"/>
</dbReference>
<evidence type="ECO:0000256" key="4">
    <source>
        <dbReference type="ARBA" id="ARBA00023163"/>
    </source>
</evidence>
<name>A0ABU6J0B4_9ACTN</name>
<evidence type="ECO:0000256" key="1">
    <source>
        <dbReference type="ARBA" id="ARBA00009437"/>
    </source>
</evidence>
<dbReference type="InterPro" id="IPR036390">
    <property type="entry name" value="WH_DNA-bd_sf"/>
</dbReference>
<evidence type="ECO:0000313" key="7">
    <source>
        <dbReference type="Proteomes" id="UP001343724"/>
    </source>
</evidence>
<dbReference type="Proteomes" id="UP001343724">
    <property type="component" value="Unassembled WGS sequence"/>
</dbReference>
<proteinExistence type="inferred from homology"/>
<evidence type="ECO:0000256" key="2">
    <source>
        <dbReference type="ARBA" id="ARBA00023015"/>
    </source>
</evidence>
<sequence length="310" mass="34551">MRLSYLKELVTLASYTKLTSAARALHMSPSTLSQHLAAIEREIGCELFSRENGFTLTREGETALEHAQKIMFEYNELLRDCAVDGNTTLRLSFPEFDILEPPIAAVREAFLAKHPGTKVILSSNEYDFEDPLEILADGLSDASVIFLVRGASRPIEGTVPNDVAWARIGSYHCVFACTPEHPTAGKTTLGAAELDRATVIAALNPVSSIIMEGVTERLEESNVSLQVLYKRILRNSEAFLKHLDDEYVFWLEPMEGAPGDFDLPDHPCARFESELIADAYLLYRPASLSPLQCEYLNLVRDFYYPVSAVQ</sequence>
<protein>
    <submittedName>
        <fullName evidence="6">LysR family transcriptional regulator</fullName>
    </submittedName>
</protein>
<comment type="similarity">
    <text evidence="1">Belongs to the LysR transcriptional regulatory family.</text>
</comment>
<evidence type="ECO:0000259" key="5">
    <source>
        <dbReference type="PROSITE" id="PS50931"/>
    </source>
</evidence>